<feature type="domain" description="Nucleotidyl transferase" evidence="8">
    <location>
        <begin position="5"/>
        <end position="263"/>
    </location>
</feature>
<dbReference type="AlphaFoldDB" id="A0A6H1WQ92"/>
<evidence type="ECO:0000313" key="9">
    <source>
        <dbReference type="EMBL" id="QJA05328.1"/>
    </source>
</evidence>
<protein>
    <recommendedName>
        <fullName evidence="3 7">UTP--glucose-1-phosphate uridylyltransferase</fullName>
        <ecNumber evidence="2 7">2.7.7.9</ecNumber>
    </recommendedName>
    <alternativeName>
        <fullName evidence="7">UDP-glucose pyrophosphorylase</fullName>
    </alternativeName>
</protein>
<evidence type="ECO:0000256" key="3">
    <source>
        <dbReference type="ARBA" id="ARBA00019048"/>
    </source>
</evidence>
<gene>
    <name evidence="9" type="primary">galU</name>
    <name evidence="9" type="ORF">FVE67_00345</name>
</gene>
<keyword evidence="10" id="KW-1185">Reference proteome</keyword>
<proteinExistence type="inferred from homology"/>
<evidence type="ECO:0000256" key="2">
    <source>
        <dbReference type="ARBA" id="ARBA00012415"/>
    </source>
</evidence>
<dbReference type="RefSeq" id="WP_168718693.1">
    <property type="nucleotide sequence ID" value="NZ_CP042909.1"/>
</dbReference>
<evidence type="ECO:0000256" key="1">
    <source>
        <dbReference type="ARBA" id="ARBA00006890"/>
    </source>
</evidence>
<accession>A0A6H1WQ92</accession>
<keyword evidence="4 7" id="KW-0808">Transferase</keyword>
<dbReference type="InterPro" id="IPR005835">
    <property type="entry name" value="NTP_transferase_dom"/>
</dbReference>
<evidence type="ECO:0000256" key="7">
    <source>
        <dbReference type="RuleBase" id="RU361259"/>
    </source>
</evidence>
<evidence type="ECO:0000256" key="5">
    <source>
        <dbReference type="ARBA" id="ARBA00022695"/>
    </source>
</evidence>
<sequence length="287" mass="31303">MIRKAVLPVAGLGTRMLPATKVIPKEMLCVVDRPAIQYVVEEAVAAGLSEIIFVISRGKESILDHFDLSPELEAELEARGKTALLEKVRRVSSMVESLSAVRQKRALGLGQAILTAAPLVGNEPFAVLLGDDLVQAEVPCIQQLVEKAAELRAPVIAVERLPREKVSLYGVIAGEDLGGGLWRLSGVVEKPRPEEAPSEIAIIGRYVFFPEIFDYLRRTPWGAGGELQLTDAVAAMIADGRPVYALEFKGTRYDTGNKIGFVKTVLAYALKDPEIGEELRQYLQTLL</sequence>
<dbReference type="EC" id="2.7.7.9" evidence="2 7"/>
<dbReference type="NCBIfam" id="TIGR01099">
    <property type="entry name" value="galU"/>
    <property type="match status" value="1"/>
</dbReference>
<dbReference type="GO" id="GO:0003983">
    <property type="term" value="F:UTP:glucose-1-phosphate uridylyltransferase activity"/>
    <property type="evidence" value="ECO:0007669"/>
    <property type="project" value="UniProtKB-EC"/>
</dbReference>
<evidence type="ECO:0000256" key="6">
    <source>
        <dbReference type="ARBA" id="ARBA00048128"/>
    </source>
</evidence>
<dbReference type="Pfam" id="PF00483">
    <property type="entry name" value="NTP_transferase"/>
    <property type="match status" value="1"/>
</dbReference>
<keyword evidence="5 7" id="KW-0548">Nucleotidyltransferase</keyword>
<dbReference type="KEGG" id="tmai:FVE67_00345"/>
<name>A0A6H1WQ92_9BACT</name>
<organism evidence="9 10">
    <name type="scientific">Thermosulfurimonas marina</name>
    <dbReference type="NCBI Taxonomy" id="2047767"/>
    <lineage>
        <taxon>Bacteria</taxon>
        <taxon>Pseudomonadati</taxon>
        <taxon>Thermodesulfobacteriota</taxon>
        <taxon>Thermodesulfobacteria</taxon>
        <taxon>Thermodesulfobacteriales</taxon>
        <taxon>Thermodesulfobacteriaceae</taxon>
        <taxon>Thermosulfurimonas</taxon>
    </lineage>
</organism>
<evidence type="ECO:0000256" key="4">
    <source>
        <dbReference type="ARBA" id="ARBA00022679"/>
    </source>
</evidence>
<dbReference type="EMBL" id="CP042909">
    <property type="protein sequence ID" value="QJA05328.1"/>
    <property type="molecule type" value="Genomic_DNA"/>
</dbReference>
<comment type="similarity">
    <text evidence="1 7">Belongs to the UDPGP type 2 family.</text>
</comment>
<comment type="catalytic activity">
    <reaction evidence="6 7">
        <text>alpha-D-glucose 1-phosphate + UTP + H(+) = UDP-alpha-D-glucose + diphosphate</text>
        <dbReference type="Rhea" id="RHEA:19889"/>
        <dbReference type="ChEBI" id="CHEBI:15378"/>
        <dbReference type="ChEBI" id="CHEBI:33019"/>
        <dbReference type="ChEBI" id="CHEBI:46398"/>
        <dbReference type="ChEBI" id="CHEBI:58601"/>
        <dbReference type="ChEBI" id="CHEBI:58885"/>
        <dbReference type="EC" id="2.7.7.9"/>
    </reaction>
</comment>
<dbReference type="InterPro" id="IPR029044">
    <property type="entry name" value="Nucleotide-diphossugar_trans"/>
</dbReference>
<reference evidence="9 10" key="1">
    <citation type="submission" date="2019-08" db="EMBL/GenBank/DDBJ databases">
        <title>Complete genome sequence of Thermosulfurimonas marina SU872T, an anaerobic thermophilic chemolithoautotrophic bacterium isolated from a shallow marine hydrothermal vent.</title>
        <authorList>
            <person name="Allioux M."/>
            <person name="Jebbar M."/>
            <person name="Slobodkina G."/>
            <person name="Slobodkin A."/>
            <person name="Moalic Y."/>
            <person name="Frolova A."/>
            <person name="Shao Z."/>
            <person name="Alain K."/>
        </authorList>
    </citation>
    <scope>NUCLEOTIDE SEQUENCE [LARGE SCALE GENOMIC DNA]</scope>
    <source>
        <strain evidence="9 10">SU872</strain>
    </source>
</reference>
<dbReference type="Proteomes" id="UP000501253">
    <property type="component" value="Chromosome"/>
</dbReference>
<dbReference type="PANTHER" id="PTHR43197:SF1">
    <property type="entry name" value="UTP--GLUCOSE-1-PHOSPHATE URIDYLYLTRANSFERASE"/>
    <property type="match status" value="1"/>
</dbReference>
<dbReference type="CDD" id="cd02541">
    <property type="entry name" value="UGPase_prokaryotic"/>
    <property type="match status" value="1"/>
</dbReference>
<dbReference type="SUPFAM" id="SSF53448">
    <property type="entry name" value="Nucleotide-diphospho-sugar transferases"/>
    <property type="match status" value="1"/>
</dbReference>
<evidence type="ECO:0000313" key="10">
    <source>
        <dbReference type="Proteomes" id="UP000501253"/>
    </source>
</evidence>
<dbReference type="PANTHER" id="PTHR43197">
    <property type="entry name" value="UTP--GLUCOSE-1-PHOSPHATE URIDYLYLTRANSFERASE"/>
    <property type="match status" value="1"/>
</dbReference>
<dbReference type="InterPro" id="IPR005771">
    <property type="entry name" value="GalU_uridylyltTrfase_bac/arc"/>
</dbReference>
<dbReference type="Gene3D" id="3.90.550.10">
    <property type="entry name" value="Spore Coat Polysaccharide Biosynthesis Protein SpsA, Chain A"/>
    <property type="match status" value="1"/>
</dbReference>
<dbReference type="GO" id="GO:0006011">
    <property type="term" value="P:UDP-alpha-D-glucose metabolic process"/>
    <property type="evidence" value="ECO:0007669"/>
    <property type="project" value="InterPro"/>
</dbReference>
<evidence type="ECO:0000259" key="8">
    <source>
        <dbReference type="Pfam" id="PF00483"/>
    </source>
</evidence>